<dbReference type="KEGG" id="tva:4761478"/>
<dbReference type="VEuPathDB" id="TrichDB:TVAGG3_0255800"/>
<dbReference type="InParanoid" id="A2EUP4"/>
<evidence type="ECO:0000313" key="2">
    <source>
        <dbReference type="EMBL" id="EAY03632.1"/>
    </source>
</evidence>
<evidence type="ECO:0000313" key="3">
    <source>
        <dbReference type="Proteomes" id="UP000001542"/>
    </source>
</evidence>
<organism evidence="2 3">
    <name type="scientific">Trichomonas vaginalis (strain ATCC PRA-98 / G3)</name>
    <dbReference type="NCBI Taxonomy" id="412133"/>
    <lineage>
        <taxon>Eukaryota</taxon>
        <taxon>Metamonada</taxon>
        <taxon>Parabasalia</taxon>
        <taxon>Trichomonadida</taxon>
        <taxon>Trichomonadidae</taxon>
        <taxon>Trichomonas</taxon>
    </lineage>
</organism>
<dbReference type="Proteomes" id="UP000001542">
    <property type="component" value="Unassembled WGS sequence"/>
</dbReference>
<dbReference type="OrthoDB" id="10369742at2759"/>
<gene>
    <name evidence="2" type="ORF">TVAG_161710</name>
</gene>
<proteinExistence type="predicted"/>
<reference evidence="2" key="2">
    <citation type="journal article" date="2007" name="Science">
        <title>Draft genome sequence of the sexually transmitted pathogen Trichomonas vaginalis.</title>
        <authorList>
            <person name="Carlton J.M."/>
            <person name="Hirt R.P."/>
            <person name="Silva J.C."/>
            <person name="Delcher A.L."/>
            <person name="Schatz M."/>
            <person name="Zhao Q."/>
            <person name="Wortman J.R."/>
            <person name="Bidwell S.L."/>
            <person name="Alsmark U.C.M."/>
            <person name="Besteiro S."/>
            <person name="Sicheritz-Ponten T."/>
            <person name="Noel C.J."/>
            <person name="Dacks J.B."/>
            <person name="Foster P.G."/>
            <person name="Simillion C."/>
            <person name="Van de Peer Y."/>
            <person name="Miranda-Saavedra D."/>
            <person name="Barton G.J."/>
            <person name="Westrop G.D."/>
            <person name="Mueller S."/>
            <person name="Dessi D."/>
            <person name="Fiori P.L."/>
            <person name="Ren Q."/>
            <person name="Paulsen I."/>
            <person name="Zhang H."/>
            <person name="Bastida-Corcuera F.D."/>
            <person name="Simoes-Barbosa A."/>
            <person name="Brown M.T."/>
            <person name="Hayes R.D."/>
            <person name="Mukherjee M."/>
            <person name="Okumura C.Y."/>
            <person name="Schneider R."/>
            <person name="Smith A.J."/>
            <person name="Vanacova S."/>
            <person name="Villalvazo M."/>
            <person name="Haas B.J."/>
            <person name="Pertea M."/>
            <person name="Feldblyum T.V."/>
            <person name="Utterback T.R."/>
            <person name="Shu C.L."/>
            <person name="Osoegawa K."/>
            <person name="de Jong P.J."/>
            <person name="Hrdy I."/>
            <person name="Horvathova L."/>
            <person name="Zubacova Z."/>
            <person name="Dolezal P."/>
            <person name="Malik S.B."/>
            <person name="Logsdon J.M. Jr."/>
            <person name="Henze K."/>
            <person name="Gupta A."/>
            <person name="Wang C.C."/>
            <person name="Dunne R.L."/>
            <person name="Upcroft J.A."/>
            <person name="Upcroft P."/>
            <person name="White O."/>
            <person name="Salzberg S.L."/>
            <person name="Tang P."/>
            <person name="Chiu C.-H."/>
            <person name="Lee Y.-S."/>
            <person name="Embley T.M."/>
            <person name="Coombs G.H."/>
            <person name="Mottram J.C."/>
            <person name="Tachezy J."/>
            <person name="Fraser-Liggett C.M."/>
            <person name="Johnson P.J."/>
        </authorList>
    </citation>
    <scope>NUCLEOTIDE SEQUENCE [LARGE SCALE GENOMIC DNA]</scope>
    <source>
        <strain evidence="2">G3</strain>
    </source>
</reference>
<keyword evidence="1" id="KW-0175">Coiled coil</keyword>
<keyword evidence="3" id="KW-1185">Reference proteome</keyword>
<dbReference type="RefSeq" id="XP_001315855.1">
    <property type="nucleotide sequence ID" value="XM_001315820.1"/>
</dbReference>
<dbReference type="AlphaFoldDB" id="A2EUP4"/>
<sequence length="65" mass="7693">MSGKENIDVSNIDPEMTVEDYLRKQCNDQIERLKEHANQLVQQFQQESAEVREKLVQRLEQNTNC</sequence>
<evidence type="ECO:0000256" key="1">
    <source>
        <dbReference type="SAM" id="Coils"/>
    </source>
</evidence>
<dbReference type="EMBL" id="DS113499">
    <property type="protein sequence ID" value="EAY03632.1"/>
    <property type="molecule type" value="Genomic_DNA"/>
</dbReference>
<feature type="coiled-coil region" evidence="1">
    <location>
        <begin position="23"/>
        <end position="54"/>
    </location>
</feature>
<accession>A2EUP4</accession>
<dbReference type="VEuPathDB" id="TrichDB:TVAG_161710"/>
<dbReference type="SMR" id="A2EUP4"/>
<protein>
    <submittedName>
        <fullName evidence="2">Uncharacterized protein</fullName>
    </submittedName>
</protein>
<reference evidence="2" key="1">
    <citation type="submission" date="2006-10" db="EMBL/GenBank/DDBJ databases">
        <authorList>
            <person name="Amadeo P."/>
            <person name="Zhao Q."/>
            <person name="Wortman J."/>
            <person name="Fraser-Liggett C."/>
            <person name="Carlton J."/>
        </authorList>
    </citation>
    <scope>NUCLEOTIDE SEQUENCE</scope>
    <source>
        <strain evidence="2">G3</strain>
    </source>
</reference>
<name>A2EUP4_TRIV3</name>